<dbReference type="Reactome" id="R-RNO-5656169">
    <property type="pathway name" value="Termination of translesion DNA synthesis"/>
</dbReference>
<keyword evidence="7" id="KW-1185">Reference proteome</keyword>
<dbReference type="Reactome" id="R-RNO-6782210">
    <property type="pathway name" value="Gap-filling DNA repair synthesis and ligation in TC-NER"/>
</dbReference>
<gene>
    <name evidence="6 8" type="primary">Pold3</name>
</gene>
<dbReference type="Ensembl" id="ENSRNOT00000095168.2">
    <property type="protein sequence ID" value="ENSRNOP00000079366.2"/>
    <property type="gene ID" value="ENSRNOG00000018411.8"/>
</dbReference>
<dbReference type="AGR" id="RGD:1312027"/>
<dbReference type="GO" id="GO:0006297">
    <property type="term" value="P:nucleotide-excision repair, DNA gap filling"/>
    <property type="evidence" value="ECO:0000318"/>
    <property type="project" value="GO_Central"/>
</dbReference>
<keyword evidence="9" id="KW-1267">Proteomics identification</keyword>
<evidence type="ECO:0000256" key="3">
    <source>
        <dbReference type="ARBA" id="ARBA00022705"/>
    </source>
</evidence>
<dbReference type="GO" id="GO:1904161">
    <property type="term" value="P:DNA synthesis involved in UV-damage excision repair"/>
    <property type="evidence" value="ECO:0000318"/>
    <property type="project" value="GO_Central"/>
</dbReference>
<comment type="subcellular location">
    <subcellularLocation>
        <location evidence="1">Nucleus</location>
    </subcellularLocation>
</comment>
<dbReference type="Proteomes" id="UP000002494">
    <property type="component" value="Chromosome 1"/>
</dbReference>
<dbReference type="Reactome" id="R-RNO-174414">
    <property type="pathway name" value="Processive synthesis on the C-strand of the telomere"/>
</dbReference>
<dbReference type="Reactome" id="R-RNO-110314">
    <property type="pathway name" value="Recognition of DNA damage by PCNA-containing replication complex"/>
</dbReference>
<reference evidence="6" key="1">
    <citation type="submission" date="2024-01" db="EMBL/GenBank/DDBJ databases">
        <title>GRCr8: a new rat reference genome assembly contstructed from accurate long reads and long range scaffolding.</title>
        <authorList>
            <person name="Doris P.A."/>
            <person name="Kalbfleisch T."/>
            <person name="Li K."/>
            <person name="Howe K."/>
            <person name="Wood J."/>
        </authorList>
    </citation>
    <scope>NUCLEOTIDE SEQUENCE [LARGE SCALE GENOMIC DNA]</scope>
    <source>
        <strain evidence="6">Brown Norway</strain>
    </source>
</reference>
<evidence type="ECO:0000256" key="1">
    <source>
        <dbReference type="ARBA" id="ARBA00004123"/>
    </source>
</evidence>
<dbReference type="Reactome" id="R-RNO-174417">
    <property type="pathway name" value="Telomere C-strand (Lagging Strand) Synthesis"/>
</dbReference>
<keyword evidence="4" id="KW-0539">Nucleus</keyword>
<feature type="region of interest" description="Disordered" evidence="5">
    <location>
        <begin position="294"/>
        <end position="326"/>
    </location>
</feature>
<evidence type="ECO:0000313" key="6">
    <source>
        <dbReference type="Ensembl" id="ENSRNOP00000079366.2"/>
    </source>
</evidence>
<dbReference type="GO" id="GO:0043625">
    <property type="term" value="C:delta DNA polymerase complex"/>
    <property type="evidence" value="ECO:0000318"/>
    <property type="project" value="GO_Central"/>
</dbReference>
<evidence type="ECO:0000256" key="2">
    <source>
        <dbReference type="ARBA" id="ARBA00017589"/>
    </source>
</evidence>
<dbReference type="Reactome" id="R-RNO-174437">
    <property type="pathway name" value="Removal of the Flap Intermediate from the C-strand"/>
</dbReference>
<dbReference type="Reactome" id="R-RNO-69166">
    <property type="pathway name" value="Removal of the Flap Intermediate"/>
</dbReference>
<dbReference type="Reactome" id="R-RNO-5358565">
    <property type="pathway name" value="Mismatch repair (MMR) directed by MSH2:MSH6 (MutSalpha)"/>
</dbReference>
<feature type="compositionally biased region" description="Polar residues" evidence="5">
    <location>
        <begin position="251"/>
        <end position="269"/>
    </location>
</feature>
<dbReference type="Reactome" id="R-RNO-5696400">
    <property type="pathway name" value="Dual Incision in GG-NER"/>
</dbReference>
<dbReference type="GO" id="GO:0005737">
    <property type="term" value="C:cytoplasm"/>
    <property type="evidence" value="ECO:0007669"/>
    <property type="project" value="UniProtKB-SubCell"/>
</dbReference>
<evidence type="ECO:0000256" key="5">
    <source>
        <dbReference type="SAM" id="MobiDB-lite"/>
    </source>
</evidence>
<protein>
    <recommendedName>
        <fullName evidence="2">DNA polymerase delta subunit 3</fullName>
    </recommendedName>
</protein>
<dbReference type="InterPro" id="IPR019038">
    <property type="entry name" value="POLD3"/>
</dbReference>
<feature type="compositionally biased region" description="Low complexity" evidence="5">
    <location>
        <begin position="366"/>
        <end position="375"/>
    </location>
</feature>
<name>A0A8I6G366_RAT</name>
<sequence length="557" mass="61147">MVMSQSARGSGETEKSSGVQSQSSSHASLLVGLDSTSLYVSLGCSLTSLALICRRSAAPWLPWETTCDLRVSEAVSRRRELRLGRSEQRIRSCTTMAEQLYLENIDEFVTDQNKIVTYKWLSYTLGVHVNQAKQMLYEYVERKRKENSGAQLHVTYLVSGSLIQNGHSCHKVAVVREDRLEAVKSKLAVTASIHVYSIQKAMLKDSGPLFNTDYDILKSNLQNCSKFSAIQCAAAVPRAPAESSSSRKFEQSNLQAASETQASELTTNGHGPPASKQASQQPKGIMGMLISKAATKTQDTNKDTKTEAREVTSASSAGGKAPGKGNVMSNFFGKAAMSKLKVNLDSEQAVKEEKTVEQPPVSVAEPKLAAPPALKKSSRKSEPVKMQQKEKKCRGKRVDLSDEEAKETENLKKKRRRIKLPQSDSSEDEVFADSPEMFEAVSPSPPPASPPPDPVPKTEPPPVKRSSGENKRKRKRVLKSKTFVDEEGCMVTEKVYESESCTDSEEETKMKMASAQRPPAATVKREPREERKGPKKGAAALGKANRQVSITGFFQKK</sequence>
<dbReference type="PANTHER" id="PTHR17598">
    <property type="entry name" value="DNA POLYMERASE DELTA SUBUNIT 3"/>
    <property type="match status" value="1"/>
</dbReference>
<feature type="compositionally biased region" description="Polar residues" evidence="5">
    <location>
        <begin position="546"/>
        <end position="557"/>
    </location>
</feature>
<reference evidence="6" key="3">
    <citation type="submission" date="2025-09" db="UniProtKB">
        <authorList>
            <consortium name="Ensembl"/>
        </authorList>
    </citation>
    <scope>IDENTIFICATION</scope>
    <source>
        <strain evidence="6">Brown Norway</strain>
    </source>
</reference>
<proteinExistence type="evidence at protein level"/>
<accession>A0A8I6G366</accession>
<dbReference type="InterPro" id="IPR041913">
    <property type="entry name" value="POLD3_sf"/>
</dbReference>
<dbReference type="GO" id="GO:0006271">
    <property type="term" value="P:DNA strand elongation involved in DNA replication"/>
    <property type="evidence" value="ECO:0000318"/>
    <property type="project" value="GO_Central"/>
</dbReference>
<dbReference type="RGD" id="1312027">
    <property type="gene designation" value="Pold3"/>
</dbReference>
<feature type="compositionally biased region" description="Pro residues" evidence="5">
    <location>
        <begin position="443"/>
        <end position="463"/>
    </location>
</feature>
<feature type="compositionally biased region" description="Basic and acidic residues" evidence="5">
    <location>
        <begin position="379"/>
        <end position="400"/>
    </location>
</feature>
<dbReference type="Reactome" id="R-RNO-5696397">
    <property type="pathway name" value="Gap-filling DNA repair synthesis and ligation in GG-NER"/>
</dbReference>
<feature type="compositionally biased region" description="Low complexity" evidence="5">
    <location>
        <begin position="313"/>
        <end position="325"/>
    </location>
</feature>
<evidence type="ECO:0000313" key="7">
    <source>
        <dbReference type="Proteomes" id="UP000002494"/>
    </source>
</evidence>
<dbReference type="GeneTree" id="ENSGT01120000272298"/>
<dbReference type="Reactome" id="R-RNO-5651801">
    <property type="pathway name" value="PCNA-Dependent Long Patch Base Excision Repair"/>
</dbReference>
<dbReference type="Pfam" id="PF09507">
    <property type="entry name" value="CDC27"/>
    <property type="match status" value="1"/>
</dbReference>
<dbReference type="Reactome" id="R-RNO-5685942">
    <property type="pathway name" value="HDR through Homologous Recombination (HRR)"/>
</dbReference>
<evidence type="ECO:0000256" key="4">
    <source>
        <dbReference type="ARBA" id="ARBA00023242"/>
    </source>
</evidence>
<dbReference type="OMA" id="QMLYDFH"/>
<dbReference type="AlphaFoldDB" id="A0A8I6G366"/>
<dbReference type="Reactome" id="R-RNO-69183">
    <property type="pathway name" value="Processive synthesis on the lagging strand"/>
</dbReference>
<organism evidence="6 7">
    <name type="scientific">Rattus norvegicus</name>
    <name type="common">Rat</name>
    <dbReference type="NCBI Taxonomy" id="10116"/>
    <lineage>
        <taxon>Eukaryota</taxon>
        <taxon>Metazoa</taxon>
        <taxon>Chordata</taxon>
        <taxon>Craniata</taxon>
        <taxon>Vertebrata</taxon>
        <taxon>Euteleostomi</taxon>
        <taxon>Mammalia</taxon>
        <taxon>Eutheria</taxon>
        <taxon>Euarchontoglires</taxon>
        <taxon>Glires</taxon>
        <taxon>Rodentia</taxon>
        <taxon>Myomorpha</taxon>
        <taxon>Muroidea</taxon>
        <taxon>Muridae</taxon>
        <taxon>Murinae</taxon>
        <taxon>Rattus</taxon>
    </lineage>
</organism>
<reference evidence="6" key="2">
    <citation type="submission" date="2025-08" db="UniProtKB">
        <authorList>
            <consortium name="Ensembl"/>
        </authorList>
    </citation>
    <scope>IDENTIFICATION</scope>
    <source>
        <strain evidence="6">Brown Norway</strain>
    </source>
</reference>
<dbReference type="Reactome" id="R-RNO-69091">
    <property type="pathway name" value="Polymerase switching"/>
</dbReference>
<dbReference type="Gene3D" id="3.90.1030.20">
    <property type="entry name" value="DNA polymerase delta, p66 (Cdc27) subunit, wHTH domain"/>
    <property type="match status" value="1"/>
</dbReference>
<feature type="compositionally biased region" description="Basic and acidic residues" evidence="5">
    <location>
        <begin position="299"/>
        <end position="310"/>
    </location>
</feature>
<feature type="region of interest" description="Disordered" evidence="5">
    <location>
        <begin position="1"/>
        <end position="21"/>
    </location>
</feature>
<keyword evidence="3" id="KW-0235">DNA replication</keyword>
<dbReference type="PANTHER" id="PTHR17598:SF13">
    <property type="entry name" value="DNA POLYMERASE DELTA SUBUNIT 3"/>
    <property type="match status" value="1"/>
</dbReference>
<dbReference type="Reactome" id="R-RNO-174411">
    <property type="pathway name" value="Polymerase switching on the C-strand of the telomere"/>
</dbReference>
<feature type="compositionally biased region" description="Basic and acidic residues" evidence="5">
    <location>
        <begin position="523"/>
        <end position="532"/>
    </location>
</feature>
<dbReference type="Reactome" id="R-RNO-5358606">
    <property type="pathway name" value="Mismatch repair (MMR) directed by MSH2:MSH3 (MutSbeta)"/>
</dbReference>
<evidence type="ECO:0007829" key="9">
    <source>
        <dbReference type="PeptideAtlas" id="A0A8I6G366"/>
    </source>
</evidence>
<dbReference type="OrthoDB" id="514823at2759"/>
<dbReference type="Reactome" id="R-RNO-6782135">
    <property type="pathway name" value="Dual incision in TC-NER"/>
</dbReference>
<feature type="region of interest" description="Disordered" evidence="5">
    <location>
        <begin position="241"/>
        <end position="281"/>
    </location>
</feature>
<evidence type="ECO:0000313" key="8">
    <source>
        <dbReference type="RGD" id="1312027"/>
    </source>
</evidence>
<feature type="region of interest" description="Disordered" evidence="5">
    <location>
        <begin position="351"/>
        <end position="557"/>
    </location>
</feature>